<dbReference type="VEuPathDB" id="AmoebaDB:NfTy_031180"/>
<feature type="region of interest" description="Disordered" evidence="1">
    <location>
        <begin position="1"/>
        <end position="26"/>
    </location>
</feature>
<keyword evidence="2" id="KW-0472">Membrane</keyword>
<dbReference type="Gene3D" id="1.10.287.70">
    <property type="match status" value="1"/>
</dbReference>
<protein>
    <recommendedName>
        <fullName evidence="3">Potassium channel domain-containing protein</fullName>
    </recommendedName>
</protein>
<reference evidence="4 5" key="1">
    <citation type="journal article" date="2019" name="Sci. Rep.">
        <title>Nanopore sequencing improves the draft genome of the human pathogenic amoeba Naegleria fowleri.</title>
        <authorList>
            <person name="Liechti N."/>
            <person name="Schurch N."/>
            <person name="Bruggmann R."/>
            <person name="Wittwer M."/>
        </authorList>
    </citation>
    <scope>NUCLEOTIDE SEQUENCE [LARGE SCALE GENOMIC DNA]</scope>
    <source>
        <strain evidence="4 5">ATCC 30894</strain>
    </source>
</reference>
<feature type="transmembrane region" description="Helical" evidence="2">
    <location>
        <begin position="295"/>
        <end position="318"/>
    </location>
</feature>
<comment type="caution">
    <text evidence="4">The sequence shown here is derived from an EMBL/GenBank/DDBJ whole genome shotgun (WGS) entry which is preliminary data.</text>
</comment>
<evidence type="ECO:0000259" key="3">
    <source>
        <dbReference type="Pfam" id="PF07885"/>
    </source>
</evidence>
<dbReference type="Proteomes" id="UP000444721">
    <property type="component" value="Unassembled WGS sequence"/>
</dbReference>
<dbReference type="OrthoDB" id="286784at2759"/>
<gene>
    <name evidence="4" type="ORF">FDP41_000681</name>
</gene>
<keyword evidence="2" id="KW-0812">Transmembrane</keyword>
<dbReference type="SUPFAM" id="SSF81324">
    <property type="entry name" value="Voltage-gated potassium channels"/>
    <property type="match status" value="1"/>
</dbReference>
<evidence type="ECO:0000256" key="2">
    <source>
        <dbReference type="SAM" id="Phobius"/>
    </source>
</evidence>
<evidence type="ECO:0000313" key="5">
    <source>
        <dbReference type="Proteomes" id="UP000444721"/>
    </source>
</evidence>
<keyword evidence="5" id="KW-1185">Reference proteome</keyword>
<dbReference type="VEuPathDB" id="AmoebaDB:NF0093930"/>
<feature type="compositionally biased region" description="Polar residues" evidence="1">
    <location>
        <begin position="1"/>
        <end position="20"/>
    </location>
</feature>
<dbReference type="AlphaFoldDB" id="A0A6A5CCG4"/>
<feature type="domain" description="Potassium channel" evidence="3">
    <location>
        <begin position="373"/>
        <end position="402"/>
    </location>
</feature>
<keyword evidence="2" id="KW-1133">Transmembrane helix</keyword>
<name>A0A6A5CCG4_NAEFO</name>
<dbReference type="InterPro" id="IPR013099">
    <property type="entry name" value="K_chnl_dom"/>
</dbReference>
<organism evidence="4 5">
    <name type="scientific">Naegleria fowleri</name>
    <name type="common">Brain eating amoeba</name>
    <dbReference type="NCBI Taxonomy" id="5763"/>
    <lineage>
        <taxon>Eukaryota</taxon>
        <taxon>Discoba</taxon>
        <taxon>Heterolobosea</taxon>
        <taxon>Tetramitia</taxon>
        <taxon>Eutetramitia</taxon>
        <taxon>Vahlkampfiidae</taxon>
        <taxon>Naegleria</taxon>
    </lineage>
</organism>
<evidence type="ECO:0000256" key="1">
    <source>
        <dbReference type="SAM" id="MobiDB-lite"/>
    </source>
</evidence>
<dbReference type="VEuPathDB" id="AmoebaDB:FDP41_000681"/>
<sequence length="403" mass="46463">MEEIPPSNSARTESPSSSNAELRLTTNHDDGVEVFIPLRERKRLLNKAINDSDHSSRARGTTDRVLPTARFLPLGQLLAQERNTTTAEQFEIPYYSLREDEDRKKHEINNNESDMIELKTMTGATTSLPVLKNYFFPDQAQNVITSSSPTQEGQEPRAKREKRLTLLQLTTSTNSSEKYCVVSQCYFPIEMFSQNHYVNYENLEMFKFVLSDVEDIEEYLAEFYKNNGVNVNEGGVATNLYVCDHVYTCIFNRHEHAMAKYRKLIKYFGLLDISTLNKRMKSYQLSCRDFMTNCLWILFMSIAYLLFIALLCISIWLVEGNYELELLRNSTTISGTNITTSYAGLNEVTFLKYHQPLIVTNENTNSTLGPTEYTLTNLPKWNYLSSFYFTSTTMLTIGYGDYR</sequence>
<dbReference type="GeneID" id="68107899"/>
<dbReference type="EMBL" id="VFQX01000002">
    <property type="protein sequence ID" value="KAF0984782.1"/>
    <property type="molecule type" value="Genomic_DNA"/>
</dbReference>
<dbReference type="Pfam" id="PF07885">
    <property type="entry name" value="Ion_trans_2"/>
    <property type="match status" value="1"/>
</dbReference>
<accession>A0A6A5CCG4</accession>
<dbReference type="RefSeq" id="XP_044569495.1">
    <property type="nucleotide sequence ID" value="XM_044710485.1"/>
</dbReference>
<evidence type="ECO:0000313" key="4">
    <source>
        <dbReference type="EMBL" id="KAF0984782.1"/>
    </source>
</evidence>
<proteinExistence type="predicted"/>